<keyword evidence="1 2" id="KW-0129">CBS domain</keyword>
<evidence type="ECO:0000256" key="1">
    <source>
        <dbReference type="ARBA" id="ARBA00023122"/>
    </source>
</evidence>
<dbReference type="Proteomes" id="UP001314903">
    <property type="component" value="Unassembled WGS sequence"/>
</dbReference>
<dbReference type="InterPro" id="IPR000644">
    <property type="entry name" value="CBS_dom"/>
</dbReference>
<dbReference type="InterPro" id="IPR046342">
    <property type="entry name" value="CBS_dom_sf"/>
</dbReference>
<evidence type="ECO:0000256" key="2">
    <source>
        <dbReference type="PROSITE-ProRule" id="PRU00703"/>
    </source>
</evidence>
<dbReference type="EMBL" id="JAGGLI010000005">
    <property type="protein sequence ID" value="MBP2026893.1"/>
    <property type="molecule type" value="Genomic_DNA"/>
</dbReference>
<name>A0ABS4KGI7_9FIRM</name>
<comment type="caution">
    <text evidence="4">The sequence shown here is derived from an EMBL/GenBank/DDBJ whole genome shotgun (WGS) entry which is preliminary data.</text>
</comment>
<dbReference type="PROSITE" id="PS51371">
    <property type="entry name" value="CBS"/>
    <property type="match status" value="2"/>
</dbReference>
<accession>A0ABS4KGI7</accession>
<evidence type="ECO:0000259" key="3">
    <source>
        <dbReference type="PROSITE" id="PS51371"/>
    </source>
</evidence>
<dbReference type="PANTHER" id="PTHR43080">
    <property type="entry name" value="CBS DOMAIN-CONTAINING PROTEIN CBSX3, MITOCHONDRIAL"/>
    <property type="match status" value="1"/>
</dbReference>
<reference evidence="4 5" key="1">
    <citation type="submission" date="2021-03" db="EMBL/GenBank/DDBJ databases">
        <title>Genomic Encyclopedia of Type Strains, Phase IV (KMG-IV): sequencing the most valuable type-strain genomes for metagenomic binning, comparative biology and taxonomic classification.</title>
        <authorList>
            <person name="Goeker M."/>
        </authorList>
    </citation>
    <scope>NUCLEOTIDE SEQUENCE [LARGE SCALE GENOMIC DNA]</scope>
    <source>
        <strain evidence="4 5">DSM 27512</strain>
    </source>
</reference>
<dbReference type="RefSeq" id="WP_209659357.1">
    <property type="nucleotide sequence ID" value="NZ_JAGGLI010000005.1"/>
</dbReference>
<gene>
    <name evidence="4" type="ORF">J2Z35_000685</name>
</gene>
<evidence type="ECO:0000313" key="5">
    <source>
        <dbReference type="Proteomes" id="UP001314903"/>
    </source>
</evidence>
<dbReference type="Pfam" id="PF00571">
    <property type="entry name" value="CBS"/>
    <property type="match status" value="2"/>
</dbReference>
<proteinExistence type="predicted"/>
<feature type="domain" description="CBS" evidence="3">
    <location>
        <begin position="7"/>
        <end position="64"/>
    </location>
</feature>
<keyword evidence="5" id="KW-1185">Reference proteome</keyword>
<dbReference type="PANTHER" id="PTHR43080:SF2">
    <property type="entry name" value="CBS DOMAIN-CONTAINING PROTEIN"/>
    <property type="match status" value="1"/>
</dbReference>
<organism evidence="4 5">
    <name type="scientific">Acetoanaerobium pronyense</name>
    <dbReference type="NCBI Taxonomy" id="1482736"/>
    <lineage>
        <taxon>Bacteria</taxon>
        <taxon>Bacillati</taxon>
        <taxon>Bacillota</taxon>
        <taxon>Clostridia</taxon>
        <taxon>Peptostreptococcales</taxon>
        <taxon>Filifactoraceae</taxon>
        <taxon>Acetoanaerobium</taxon>
    </lineage>
</organism>
<protein>
    <submittedName>
        <fullName evidence="4">CBS domain-containing protein</fullName>
    </submittedName>
</protein>
<sequence>MKAKDIMTKNVITVKPDDTVEKVVKLLMEYNITGLPVVDENNHVLGIITEGDLIYRSNELKMPRYLAILDSYIFFENPNNLEKQIKKMIGYVVKDVMTEKVIAADIDDTIEELSKLMTNNKVNRLPILENGVLVGIVSRRDIIKSYSIRE</sequence>
<dbReference type="InterPro" id="IPR051257">
    <property type="entry name" value="Diverse_CBS-Domain"/>
</dbReference>
<dbReference type="Gene3D" id="3.10.580.10">
    <property type="entry name" value="CBS-domain"/>
    <property type="match status" value="1"/>
</dbReference>
<dbReference type="SUPFAM" id="SSF54631">
    <property type="entry name" value="CBS-domain pair"/>
    <property type="match status" value="1"/>
</dbReference>
<feature type="domain" description="CBS" evidence="3">
    <location>
        <begin position="97"/>
        <end position="150"/>
    </location>
</feature>
<dbReference type="SMART" id="SM00116">
    <property type="entry name" value="CBS"/>
    <property type="match status" value="2"/>
</dbReference>
<dbReference type="CDD" id="cd04586">
    <property type="entry name" value="CBS_pair_BON_assoc"/>
    <property type="match status" value="1"/>
</dbReference>
<evidence type="ECO:0000313" key="4">
    <source>
        <dbReference type="EMBL" id="MBP2026893.1"/>
    </source>
</evidence>